<evidence type="ECO:0000259" key="2">
    <source>
        <dbReference type="PROSITE" id="PS51485"/>
    </source>
</evidence>
<dbReference type="STRING" id="77586.A0A0D9VED8"/>
<dbReference type="GO" id="GO:0005886">
    <property type="term" value="C:plasma membrane"/>
    <property type="evidence" value="ECO:0007669"/>
    <property type="project" value="TreeGrafter"/>
</dbReference>
<dbReference type="Gene3D" id="2.60.40.420">
    <property type="entry name" value="Cupredoxins - blue copper proteins"/>
    <property type="match status" value="1"/>
</dbReference>
<feature type="signal peptide" evidence="1">
    <location>
        <begin position="1"/>
        <end position="23"/>
    </location>
</feature>
<dbReference type="EnsemblPlants" id="LPERR02G09280.1">
    <property type="protein sequence ID" value="LPERR02G09280.1"/>
    <property type="gene ID" value="LPERR02G09280"/>
</dbReference>
<organism evidence="3 4">
    <name type="scientific">Leersia perrieri</name>
    <dbReference type="NCBI Taxonomy" id="77586"/>
    <lineage>
        <taxon>Eukaryota</taxon>
        <taxon>Viridiplantae</taxon>
        <taxon>Streptophyta</taxon>
        <taxon>Embryophyta</taxon>
        <taxon>Tracheophyta</taxon>
        <taxon>Spermatophyta</taxon>
        <taxon>Magnoliopsida</taxon>
        <taxon>Liliopsida</taxon>
        <taxon>Poales</taxon>
        <taxon>Poaceae</taxon>
        <taxon>BOP clade</taxon>
        <taxon>Oryzoideae</taxon>
        <taxon>Oryzeae</taxon>
        <taxon>Oryzinae</taxon>
        <taxon>Leersia</taxon>
    </lineage>
</organism>
<dbReference type="Proteomes" id="UP000032180">
    <property type="component" value="Chromosome 2"/>
</dbReference>
<dbReference type="InterPro" id="IPR039391">
    <property type="entry name" value="Phytocyanin-like"/>
</dbReference>
<reference evidence="3 4" key="1">
    <citation type="submission" date="2012-08" db="EMBL/GenBank/DDBJ databases">
        <title>Oryza genome evolution.</title>
        <authorList>
            <person name="Wing R.A."/>
        </authorList>
    </citation>
    <scope>NUCLEOTIDE SEQUENCE</scope>
</reference>
<name>A0A0D9VED8_9ORYZ</name>
<feature type="chain" id="PRO_5002347316" description="Phytocyanin domain-containing protein" evidence="1">
    <location>
        <begin position="24"/>
        <end position="132"/>
    </location>
</feature>
<dbReference type="InterPro" id="IPR003245">
    <property type="entry name" value="Phytocyanin_dom"/>
</dbReference>
<sequence>MPGGSATALGLLLLLSLWCVVHSEEWIVGGNLGWGFAVTGWEKGKLFQPGDVLVFKYEPKYHNVVEVDRAGYDGCTVSGPAKVHDSGDDRIELNGGEAFFISSVRRHHPCNLNNLGFSIAVVCPGLWLFTHS</sequence>
<evidence type="ECO:0000256" key="1">
    <source>
        <dbReference type="SAM" id="SignalP"/>
    </source>
</evidence>
<proteinExistence type="predicted"/>
<reference evidence="4" key="2">
    <citation type="submission" date="2013-12" db="EMBL/GenBank/DDBJ databases">
        <authorList>
            <person name="Yu Y."/>
            <person name="Lee S."/>
            <person name="de Baynast K."/>
            <person name="Wissotski M."/>
            <person name="Liu L."/>
            <person name="Talag J."/>
            <person name="Goicoechea J."/>
            <person name="Angelova A."/>
            <person name="Jetty R."/>
            <person name="Kudrna D."/>
            <person name="Golser W."/>
            <person name="Rivera L."/>
            <person name="Zhang J."/>
            <person name="Wing R."/>
        </authorList>
    </citation>
    <scope>NUCLEOTIDE SEQUENCE</scope>
</reference>
<evidence type="ECO:0000313" key="4">
    <source>
        <dbReference type="Proteomes" id="UP000032180"/>
    </source>
</evidence>
<dbReference type="PROSITE" id="PS51485">
    <property type="entry name" value="PHYTOCYANIN"/>
    <property type="match status" value="1"/>
</dbReference>
<dbReference type="PANTHER" id="PTHR33021">
    <property type="entry name" value="BLUE COPPER PROTEIN"/>
    <property type="match status" value="1"/>
</dbReference>
<dbReference type="AlphaFoldDB" id="A0A0D9VED8"/>
<dbReference type="GO" id="GO:0009055">
    <property type="term" value="F:electron transfer activity"/>
    <property type="evidence" value="ECO:0007669"/>
    <property type="project" value="InterPro"/>
</dbReference>
<accession>A0A0D9VED8</accession>
<dbReference type="PANTHER" id="PTHR33021:SF261">
    <property type="entry name" value="OS02G0256800 PROTEIN"/>
    <property type="match status" value="1"/>
</dbReference>
<dbReference type="HOGENOM" id="CLU_058719_4_1_1"/>
<keyword evidence="1" id="KW-0732">Signal</keyword>
<dbReference type="InterPro" id="IPR008972">
    <property type="entry name" value="Cupredoxin"/>
</dbReference>
<dbReference type="Gramene" id="LPERR02G09280.1">
    <property type="protein sequence ID" value="LPERR02G09280.1"/>
    <property type="gene ID" value="LPERR02G09280"/>
</dbReference>
<dbReference type="Pfam" id="PF02298">
    <property type="entry name" value="Cu_bind_like"/>
    <property type="match status" value="1"/>
</dbReference>
<dbReference type="SUPFAM" id="SSF49503">
    <property type="entry name" value="Cupredoxins"/>
    <property type="match status" value="1"/>
</dbReference>
<evidence type="ECO:0000313" key="3">
    <source>
        <dbReference type="EnsemblPlants" id="LPERR02G09280.1"/>
    </source>
</evidence>
<feature type="domain" description="Phytocyanin" evidence="2">
    <location>
        <begin position="24"/>
        <end position="123"/>
    </location>
</feature>
<keyword evidence="4" id="KW-1185">Reference proteome</keyword>
<reference evidence="3" key="3">
    <citation type="submission" date="2015-04" db="UniProtKB">
        <authorList>
            <consortium name="EnsemblPlants"/>
        </authorList>
    </citation>
    <scope>IDENTIFICATION</scope>
</reference>
<protein>
    <recommendedName>
        <fullName evidence="2">Phytocyanin domain-containing protein</fullName>
    </recommendedName>
</protein>